<dbReference type="InterPro" id="IPR036390">
    <property type="entry name" value="WH_DNA-bd_sf"/>
</dbReference>
<dbReference type="SUPFAM" id="SSF46785">
    <property type="entry name" value="Winged helix' DNA-binding domain"/>
    <property type="match status" value="1"/>
</dbReference>
<organism evidence="6 7">
    <name type="scientific">Tuber aestivum</name>
    <name type="common">summer truffle</name>
    <dbReference type="NCBI Taxonomy" id="59557"/>
    <lineage>
        <taxon>Eukaryota</taxon>
        <taxon>Fungi</taxon>
        <taxon>Dikarya</taxon>
        <taxon>Ascomycota</taxon>
        <taxon>Pezizomycotina</taxon>
        <taxon>Pezizomycetes</taxon>
        <taxon>Pezizales</taxon>
        <taxon>Tuberaceae</taxon>
        <taxon>Tuber</taxon>
    </lineage>
</organism>
<evidence type="ECO:0000259" key="5">
    <source>
        <dbReference type="Pfam" id="PF08100"/>
    </source>
</evidence>
<keyword evidence="1" id="KW-0489">Methyltransferase</keyword>
<keyword evidence="7" id="KW-1185">Reference proteome</keyword>
<evidence type="ECO:0000256" key="3">
    <source>
        <dbReference type="ARBA" id="ARBA00022691"/>
    </source>
</evidence>
<evidence type="ECO:0000256" key="1">
    <source>
        <dbReference type="ARBA" id="ARBA00022603"/>
    </source>
</evidence>
<feature type="domain" description="O-methyltransferase C-terminal" evidence="4">
    <location>
        <begin position="187"/>
        <end position="393"/>
    </location>
</feature>
<keyword evidence="2" id="KW-0808">Transferase</keyword>
<feature type="domain" description="O-methyltransferase dimerisation" evidence="5">
    <location>
        <begin position="75"/>
        <end position="143"/>
    </location>
</feature>
<dbReference type="EMBL" id="LN891060">
    <property type="protein sequence ID" value="CUS10026.1"/>
    <property type="molecule type" value="Genomic_DNA"/>
</dbReference>
<dbReference type="InterPro" id="IPR029063">
    <property type="entry name" value="SAM-dependent_MTases_sf"/>
</dbReference>
<dbReference type="Pfam" id="PF00891">
    <property type="entry name" value="Methyltransf_2"/>
    <property type="match status" value="1"/>
</dbReference>
<gene>
    <name evidence="6" type="ORF">GSTUAT00005872001</name>
</gene>
<accession>A0A292PR60</accession>
<dbReference type="InterPro" id="IPR036388">
    <property type="entry name" value="WH-like_DNA-bd_sf"/>
</dbReference>
<dbReference type="Gene3D" id="3.40.50.150">
    <property type="entry name" value="Vaccinia Virus protein VP39"/>
    <property type="match status" value="1"/>
</dbReference>
<dbReference type="PANTHER" id="PTHR43712">
    <property type="entry name" value="PUTATIVE (AFU_ORTHOLOGUE AFUA_4G14580)-RELATED"/>
    <property type="match status" value="1"/>
</dbReference>
<evidence type="ECO:0000313" key="6">
    <source>
        <dbReference type="EMBL" id="CUS10026.1"/>
    </source>
</evidence>
<dbReference type="AlphaFoldDB" id="A0A292PR60"/>
<dbReference type="Pfam" id="PF08100">
    <property type="entry name" value="Dimerisation"/>
    <property type="match status" value="1"/>
</dbReference>
<evidence type="ECO:0000256" key="2">
    <source>
        <dbReference type="ARBA" id="ARBA00022679"/>
    </source>
</evidence>
<dbReference type="SUPFAM" id="SSF53335">
    <property type="entry name" value="S-adenosyl-L-methionine-dependent methyltransferases"/>
    <property type="match status" value="1"/>
</dbReference>
<dbReference type="Proteomes" id="UP001412239">
    <property type="component" value="Unassembled WGS sequence"/>
</dbReference>
<sequence length="418" mass="45417">MATKTEDLTELSNIISASANSYLSHVPAPPTLRPAPPVPVTDEVAIEARKQLLTACRRVISLVGGPMETVMGMAVGLHDTAVVKLAYDMKLAQNVPLDGSPIALAELAAKTGVPEETITRVMRALTFKDVFVETEPGYFAHTSGSAAIGVPGIEAMVGHLTGETFISAPHISDVLRENNFVIPEDNRKTAFSRAFNVDKTFFEYLYTDNKPMGTRFGKAMKAMSTARGPLNLVALYEPLFSAPKGTTLVDIGGGIGHIAIAAAQKFPNLKCVVQDIGMVIDEGRDGLPEELKDRVEFHENDFFEGQPIGGPGVYYYLRHILHDHPDPGCKKILSHIANAMDSSSRILIDESIMSERMGPDGDRATIVKDLQMLIMLNAKERTEAQWAALLKGADERLVIEKLWRAKGNGNAIIEARLA</sequence>
<dbReference type="PROSITE" id="PS51683">
    <property type="entry name" value="SAM_OMT_II"/>
    <property type="match status" value="1"/>
</dbReference>
<evidence type="ECO:0000313" key="7">
    <source>
        <dbReference type="Proteomes" id="UP001412239"/>
    </source>
</evidence>
<dbReference type="InterPro" id="IPR012967">
    <property type="entry name" value="COMT_dimerisation"/>
</dbReference>
<name>A0A292PR60_9PEZI</name>
<dbReference type="Gene3D" id="1.10.10.10">
    <property type="entry name" value="Winged helix-like DNA-binding domain superfamily/Winged helix DNA-binding domain"/>
    <property type="match status" value="1"/>
</dbReference>
<dbReference type="InterPro" id="IPR001077">
    <property type="entry name" value="COMT_C"/>
</dbReference>
<dbReference type="InterPro" id="IPR016461">
    <property type="entry name" value="COMT-like"/>
</dbReference>
<dbReference type="GO" id="GO:0032259">
    <property type="term" value="P:methylation"/>
    <property type="evidence" value="ECO:0007669"/>
    <property type="project" value="UniProtKB-KW"/>
</dbReference>
<protein>
    <submittedName>
        <fullName evidence="6">Uncharacterized protein</fullName>
    </submittedName>
</protein>
<evidence type="ECO:0000259" key="4">
    <source>
        <dbReference type="Pfam" id="PF00891"/>
    </source>
</evidence>
<dbReference type="GO" id="GO:0008171">
    <property type="term" value="F:O-methyltransferase activity"/>
    <property type="evidence" value="ECO:0007669"/>
    <property type="project" value="InterPro"/>
</dbReference>
<keyword evidence="3" id="KW-0949">S-adenosyl-L-methionine</keyword>
<dbReference type="PANTHER" id="PTHR43712:SF5">
    <property type="entry name" value="O-METHYLTRANSFERASE ASQN-RELATED"/>
    <property type="match status" value="1"/>
</dbReference>
<reference evidence="6" key="1">
    <citation type="submission" date="2015-10" db="EMBL/GenBank/DDBJ databases">
        <authorList>
            <person name="Regsiter A."/>
            <person name="william w."/>
        </authorList>
    </citation>
    <scope>NUCLEOTIDE SEQUENCE</scope>
    <source>
        <strain evidence="6">Montdore</strain>
    </source>
</reference>
<proteinExistence type="predicted"/>